<name>A0A8H3ASU6_9AGAM</name>
<feature type="signal peptide" evidence="2">
    <location>
        <begin position="1"/>
        <end position="20"/>
    </location>
</feature>
<feature type="region of interest" description="Disordered" evidence="1">
    <location>
        <begin position="59"/>
        <end position="81"/>
    </location>
</feature>
<dbReference type="Proteomes" id="UP000663846">
    <property type="component" value="Unassembled WGS sequence"/>
</dbReference>
<accession>A0A8H3ASU6</accession>
<comment type="caution">
    <text evidence="3">The sequence shown here is derived from an EMBL/GenBank/DDBJ whole genome shotgun (WGS) entry which is preliminary data.</text>
</comment>
<keyword evidence="2" id="KW-0732">Signal</keyword>
<evidence type="ECO:0000256" key="1">
    <source>
        <dbReference type="SAM" id="MobiDB-lite"/>
    </source>
</evidence>
<evidence type="ECO:0000313" key="3">
    <source>
        <dbReference type="EMBL" id="CAE6437327.1"/>
    </source>
</evidence>
<feature type="chain" id="PRO_5034808495" evidence="2">
    <location>
        <begin position="21"/>
        <end position="299"/>
    </location>
</feature>
<dbReference type="AlphaFoldDB" id="A0A8H3ASU6"/>
<sequence length="299" mass="31680">MHFNFSSLLTIAAAATAVLAQPSKRSAKLNPPVAAIHQVDWATLPPAPTEATTNAKRFAQGLPPLNPRRRNPNRGVHHGVAHAKGTRVITAPRSETSPAPPTSIKCNILVKNADSGEALGYVSSQWNSFAEYGPLQETQDADALEIESNYSSDSPKQLNFIAINGKSSAYPYFGASVGFASTDENVGEDDPDYLLLTGNTQTPPGSTPSYEASNSFSETSSIPVASESAIWSYDSATGALTAWWVNTDGTSVNPHILWSNQANNSLFTLTGSPATFREAYGVDGPEVTFTCVPPVAPPV</sequence>
<gene>
    <name evidence="3" type="ORF">RDB_LOCUS122739</name>
</gene>
<reference evidence="3" key="1">
    <citation type="submission" date="2021-01" db="EMBL/GenBank/DDBJ databases">
        <authorList>
            <person name="Kaushik A."/>
        </authorList>
    </citation>
    <scope>NUCLEOTIDE SEQUENCE</scope>
    <source>
        <strain evidence="3">AG1-1C</strain>
    </source>
</reference>
<protein>
    <submittedName>
        <fullName evidence="3">Uncharacterized protein</fullName>
    </submittedName>
</protein>
<organism evidence="3 4">
    <name type="scientific">Rhizoctonia solani</name>
    <dbReference type="NCBI Taxonomy" id="456999"/>
    <lineage>
        <taxon>Eukaryota</taxon>
        <taxon>Fungi</taxon>
        <taxon>Dikarya</taxon>
        <taxon>Basidiomycota</taxon>
        <taxon>Agaricomycotina</taxon>
        <taxon>Agaricomycetes</taxon>
        <taxon>Cantharellales</taxon>
        <taxon>Ceratobasidiaceae</taxon>
        <taxon>Rhizoctonia</taxon>
    </lineage>
</organism>
<evidence type="ECO:0000256" key="2">
    <source>
        <dbReference type="SAM" id="SignalP"/>
    </source>
</evidence>
<proteinExistence type="predicted"/>
<feature type="compositionally biased region" description="Basic residues" evidence="1">
    <location>
        <begin position="67"/>
        <end position="81"/>
    </location>
</feature>
<dbReference type="EMBL" id="CAJMWS010000356">
    <property type="protein sequence ID" value="CAE6437327.1"/>
    <property type="molecule type" value="Genomic_DNA"/>
</dbReference>
<evidence type="ECO:0000313" key="4">
    <source>
        <dbReference type="Proteomes" id="UP000663846"/>
    </source>
</evidence>